<sequence>MRPTISQQSVGLIRQGLLLFFRFRRQKTFQHNQCRTDTNGSIGKVEGGEVPVADVEVDHIDNRSRATGGRTGCPARRQ</sequence>
<dbReference type="EMBL" id="UGCO01000001">
    <property type="protein sequence ID" value="STI78007.1"/>
    <property type="molecule type" value="Genomic_DNA"/>
</dbReference>
<dbReference type="Proteomes" id="UP000254405">
    <property type="component" value="Unassembled WGS sequence"/>
</dbReference>
<gene>
    <name evidence="1" type="ORF">NCTC8985_03322</name>
</gene>
<organism evidence="1 2">
    <name type="scientific">Escherichia coli</name>
    <dbReference type="NCBI Taxonomy" id="562"/>
    <lineage>
        <taxon>Bacteria</taxon>
        <taxon>Pseudomonadati</taxon>
        <taxon>Pseudomonadota</taxon>
        <taxon>Gammaproteobacteria</taxon>
        <taxon>Enterobacterales</taxon>
        <taxon>Enterobacteriaceae</taxon>
        <taxon>Escherichia</taxon>
    </lineage>
</organism>
<reference evidence="1 2" key="1">
    <citation type="submission" date="2018-06" db="EMBL/GenBank/DDBJ databases">
        <authorList>
            <consortium name="Pathogen Informatics"/>
            <person name="Doyle S."/>
        </authorList>
    </citation>
    <scope>NUCLEOTIDE SEQUENCE [LARGE SCALE GENOMIC DNA]</scope>
    <source>
        <strain evidence="1 2">NCTC8985</strain>
    </source>
</reference>
<accession>A0A376TLM8</accession>
<evidence type="ECO:0000313" key="1">
    <source>
        <dbReference type="EMBL" id="STI78007.1"/>
    </source>
</evidence>
<dbReference type="AlphaFoldDB" id="A0A376TLM8"/>
<evidence type="ECO:0000313" key="2">
    <source>
        <dbReference type="Proteomes" id="UP000254405"/>
    </source>
</evidence>
<proteinExistence type="predicted"/>
<name>A0A376TLM8_ECOLX</name>
<protein>
    <submittedName>
        <fullName evidence="1">Uncharacterized protein</fullName>
    </submittedName>
</protein>